<keyword evidence="2" id="KW-1185">Reference proteome</keyword>
<dbReference type="OrthoDB" id="3265672at2759"/>
<organism evidence="1 2">
    <name type="scientific">Coprinopsis marcescibilis</name>
    <name type="common">Agaric fungus</name>
    <name type="synonym">Psathyrella marcescibilis</name>
    <dbReference type="NCBI Taxonomy" id="230819"/>
    <lineage>
        <taxon>Eukaryota</taxon>
        <taxon>Fungi</taxon>
        <taxon>Dikarya</taxon>
        <taxon>Basidiomycota</taxon>
        <taxon>Agaricomycotina</taxon>
        <taxon>Agaricomycetes</taxon>
        <taxon>Agaricomycetidae</taxon>
        <taxon>Agaricales</taxon>
        <taxon>Agaricineae</taxon>
        <taxon>Psathyrellaceae</taxon>
        <taxon>Coprinopsis</taxon>
    </lineage>
</organism>
<evidence type="ECO:0000313" key="2">
    <source>
        <dbReference type="Proteomes" id="UP000307440"/>
    </source>
</evidence>
<dbReference type="Proteomes" id="UP000307440">
    <property type="component" value="Unassembled WGS sequence"/>
</dbReference>
<evidence type="ECO:0000313" key="1">
    <source>
        <dbReference type="EMBL" id="TFK17280.1"/>
    </source>
</evidence>
<dbReference type="EMBL" id="ML210537">
    <property type="protein sequence ID" value="TFK17280.1"/>
    <property type="molecule type" value="Genomic_DNA"/>
</dbReference>
<gene>
    <name evidence="1" type="ORF">FA15DRAFT_605398</name>
</gene>
<dbReference type="AlphaFoldDB" id="A0A5C3KB96"/>
<name>A0A5C3KB96_COPMA</name>
<proteinExistence type="predicted"/>
<accession>A0A5C3KB96</accession>
<sequence length="86" mass="9551">MFVTPCNLYNMDEKGVQLGTGGSVVAIVDWDLWTVYNIEDGSHEHVTIVETICTDGTILPPSVIFQGKRMDETWGADNPCNARYTI</sequence>
<protein>
    <submittedName>
        <fullName evidence="1">Uncharacterized protein</fullName>
    </submittedName>
</protein>
<reference evidence="1 2" key="1">
    <citation type="journal article" date="2019" name="Nat. Ecol. Evol.">
        <title>Megaphylogeny resolves global patterns of mushroom evolution.</title>
        <authorList>
            <person name="Varga T."/>
            <person name="Krizsan K."/>
            <person name="Foldi C."/>
            <person name="Dima B."/>
            <person name="Sanchez-Garcia M."/>
            <person name="Sanchez-Ramirez S."/>
            <person name="Szollosi G.J."/>
            <person name="Szarkandi J.G."/>
            <person name="Papp V."/>
            <person name="Albert L."/>
            <person name="Andreopoulos W."/>
            <person name="Angelini C."/>
            <person name="Antonin V."/>
            <person name="Barry K.W."/>
            <person name="Bougher N.L."/>
            <person name="Buchanan P."/>
            <person name="Buyck B."/>
            <person name="Bense V."/>
            <person name="Catcheside P."/>
            <person name="Chovatia M."/>
            <person name="Cooper J."/>
            <person name="Damon W."/>
            <person name="Desjardin D."/>
            <person name="Finy P."/>
            <person name="Geml J."/>
            <person name="Haridas S."/>
            <person name="Hughes K."/>
            <person name="Justo A."/>
            <person name="Karasinski D."/>
            <person name="Kautmanova I."/>
            <person name="Kiss B."/>
            <person name="Kocsube S."/>
            <person name="Kotiranta H."/>
            <person name="LaButti K.M."/>
            <person name="Lechner B.E."/>
            <person name="Liimatainen K."/>
            <person name="Lipzen A."/>
            <person name="Lukacs Z."/>
            <person name="Mihaltcheva S."/>
            <person name="Morgado L.N."/>
            <person name="Niskanen T."/>
            <person name="Noordeloos M.E."/>
            <person name="Ohm R.A."/>
            <person name="Ortiz-Santana B."/>
            <person name="Ovrebo C."/>
            <person name="Racz N."/>
            <person name="Riley R."/>
            <person name="Savchenko A."/>
            <person name="Shiryaev A."/>
            <person name="Soop K."/>
            <person name="Spirin V."/>
            <person name="Szebenyi C."/>
            <person name="Tomsovsky M."/>
            <person name="Tulloss R.E."/>
            <person name="Uehling J."/>
            <person name="Grigoriev I.V."/>
            <person name="Vagvolgyi C."/>
            <person name="Papp T."/>
            <person name="Martin F.M."/>
            <person name="Miettinen O."/>
            <person name="Hibbett D.S."/>
            <person name="Nagy L.G."/>
        </authorList>
    </citation>
    <scope>NUCLEOTIDE SEQUENCE [LARGE SCALE GENOMIC DNA]</scope>
    <source>
        <strain evidence="1 2">CBS 121175</strain>
    </source>
</reference>
<dbReference type="STRING" id="230819.A0A5C3KB96"/>